<evidence type="ECO:0000259" key="4">
    <source>
        <dbReference type="Pfam" id="PF15915"/>
    </source>
</evidence>
<dbReference type="Proteomes" id="UP001596434">
    <property type="component" value="Unassembled WGS sequence"/>
</dbReference>
<sequence length="237" mass="26066">MSDTEPHSGSRKPVEVRFAVPDPTYPFIGITQEEDCRVELERMLPRGPGTYAEFFSVIGADADRVLELARSNDLVEPHLVSRYESGGLFEFIVSGGCPARQLAELGAIPQDVVSEDGQGRIVVDIPAERDAPEIVDAFLDDHPTANLVAKRTNEHPDPLLTTEALQMAVDDRLTARQQDILFTAYEAGYYERPSETTCEELATEFGISPATLSQHLRVAERKLLAIVVEDNVVSPSS</sequence>
<evidence type="ECO:0000313" key="6">
    <source>
        <dbReference type="Proteomes" id="UP001596434"/>
    </source>
</evidence>
<dbReference type="InterPro" id="IPR013324">
    <property type="entry name" value="RNA_pol_sigma_r3/r4-like"/>
</dbReference>
<dbReference type="EMBL" id="JBHTAT010000001">
    <property type="protein sequence ID" value="MFC7255410.1"/>
    <property type="molecule type" value="Genomic_DNA"/>
</dbReference>
<gene>
    <name evidence="5" type="ORF">ACFQKE_08925</name>
</gene>
<dbReference type="Pfam" id="PF15915">
    <property type="entry name" value="BAT"/>
    <property type="match status" value="1"/>
</dbReference>
<accession>A0ABD5ZYK7</accession>
<organism evidence="5 6">
    <name type="scientific">Haloplanus litoreus</name>
    <dbReference type="NCBI Taxonomy" id="767515"/>
    <lineage>
        <taxon>Archaea</taxon>
        <taxon>Methanobacteriati</taxon>
        <taxon>Methanobacteriota</taxon>
        <taxon>Stenosarchaea group</taxon>
        <taxon>Halobacteria</taxon>
        <taxon>Halobacteriales</taxon>
        <taxon>Haloferacaceae</taxon>
        <taxon>Haloplanus</taxon>
    </lineage>
</organism>
<comment type="caution">
    <text evidence="5">The sequence shown here is derived from an EMBL/GenBank/DDBJ whole genome shotgun (WGS) entry which is preliminary data.</text>
</comment>
<keyword evidence="1" id="KW-0805">Transcription regulation</keyword>
<keyword evidence="6" id="KW-1185">Reference proteome</keyword>
<dbReference type="AlphaFoldDB" id="A0ABD5ZYK7"/>
<evidence type="ECO:0000256" key="1">
    <source>
        <dbReference type="ARBA" id="ARBA00023015"/>
    </source>
</evidence>
<dbReference type="InterPro" id="IPR031803">
    <property type="entry name" value="BAT_GAF/HTH-assoc"/>
</dbReference>
<proteinExistence type="predicted"/>
<dbReference type="InterPro" id="IPR036388">
    <property type="entry name" value="WH-like_DNA-bd_sf"/>
</dbReference>
<dbReference type="Gene3D" id="1.10.10.10">
    <property type="entry name" value="Winged helix-like DNA-binding domain superfamily/Winged helix DNA-binding domain"/>
    <property type="match status" value="1"/>
</dbReference>
<protein>
    <submittedName>
        <fullName evidence="5">Helix-turn-helix domain-containing protein</fullName>
    </submittedName>
</protein>
<dbReference type="RefSeq" id="WP_379703636.1">
    <property type="nucleotide sequence ID" value="NZ_JBHTAT010000001.1"/>
</dbReference>
<feature type="domain" description="HTH bat-type" evidence="3">
    <location>
        <begin position="173"/>
        <end position="224"/>
    </location>
</feature>
<dbReference type="PANTHER" id="PTHR34236:SF1">
    <property type="entry name" value="DIMETHYL SULFOXIDE REDUCTASE TRANSCRIPTIONAL ACTIVATOR"/>
    <property type="match status" value="1"/>
</dbReference>
<keyword evidence="2" id="KW-0804">Transcription</keyword>
<feature type="domain" description="Bacterioopsin transcriptional activator GAF and HTH associated" evidence="4">
    <location>
        <begin position="14"/>
        <end position="157"/>
    </location>
</feature>
<dbReference type="InterPro" id="IPR007050">
    <property type="entry name" value="HTH_bacterioopsin"/>
</dbReference>
<reference evidence="5 6" key="1">
    <citation type="journal article" date="2019" name="Int. J. Syst. Evol. Microbiol.">
        <title>The Global Catalogue of Microorganisms (GCM) 10K type strain sequencing project: providing services to taxonomists for standard genome sequencing and annotation.</title>
        <authorList>
            <consortium name="The Broad Institute Genomics Platform"/>
            <consortium name="The Broad Institute Genome Sequencing Center for Infectious Disease"/>
            <person name="Wu L."/>
            <person name="Ma J."/>
        </authorList>
    </citation>
    <scope>NUCLEOTIDE SEQUENCE [LARGE SCALE GENOMIC DNA]</scope>
    <source>
        <strain evidence="5 6">GX21</strain>
    </source>
</reference>
<dbReference type="SUPFAM" id="SSF88659">
    <property type="entry name" value="Sigma3 and sigma4 domains of RNA polymerase sigma factors"/>
    <property type="match status" value="1"/>
</dbReference>
<evidence type="ECO:0000256" key="2">
    <source>
        <dbReference type="ARBA" id="ARBA00023163"/>
    </source>
</evidence>
<dbReference type="PANTHER" id="PTHR34236">
    <property type="entry name" value="DIMETHYL SULFOXIDE REDUCTASE TRANSCRIPTIONAL ACTIVATOR"/>
    <property type="match status" value="1"/>
</dbReference>
<dbReference type="Pfam" id="PF04967">
    <property type="entry name" value="HTH_10"/>
    <property type="match status" value="1"/>
</dbReference>
<evidence type="ECO:0000259" key="3">
    <source>
        <dbReference type="Pfam" id="PF04967"/>
    </source>
</evidence>
<evidence type="ECO:0000313" key="5">
    <source>
        <dbReference type="EMBL" id="MFC7255410.1"/>
    </source>
</evidence>
<name>A0ABD5ZYK7_9EURY</name>
<dbReference type="GeneID" id="96953769"/>